<evidence type="ECO:0000313" key="1">
    <source>
        <dbReference type="EMBL" id="MPM48654.1"/>
    </source>
</evidence>
<comment type="caution">
    <text evidence="1">The sequence shown here is derived from an EMBL/GenBank/DDBJ whole genome shotgun (WGS) entry which is preliminary data.</text>
</comment>
<name>A0A645AG75_9ZZZZ</name>
<gene>
    <name evidence="1" type="ORF">SDC9_95380</name>
</gene>
<accession>A0A645AG75</accession>
<dbReference type="AlphaFoldDB" id="A0A645AG75"/>
<proteinExistence type="predicted"/>
<sequence>MLVADAQHTGRQLSLVSVQSLNGLALPGGADDDFSALHTGEVEGVHGLAVFQHDVVGDIHDVVDGADAGITQPFPHPGGGRLDFHVFHHPGGVPGTKIRILDLNVHQLRDAVAAALDLRGVELEGLAEGGGGLPGEADDTETVRPVGRDLKLHDVIVITDELGNVVAGLHVVLVEDPDAVGDAVGELGLLGVKISKSAYAIFTGVIGHQIALMEVLTVGGGVGGALTVV</sequence>
<organism evidence="1">
    <name type="scientific">bioreactor metagenome</name>
    <dbReference type="NCBI Taxonomy" id="1076179"/>
    <lineage>
        <taxon>unclassified sequences</taxon>
        <taxon>metagenomes</taxon>
        <taxon>ecological metagenomes</taxon>
    </lineage>
</organism>
<protein>
    <submittedName>
        <fullName evidence="1">Uncharacterized protein</fullName>
    </submittedName>
</protein>
<dbReference type="EMBL" id="VSSQ01012194">
    <property type="protein sequence ID" value="MPM48654.1"/>
    <property type="molecule type" value="Genomic_DNA"/>
</dbReference>
<reference evidence="1" key="1">
    <citation type="submission" date="2019-08" db="EMBL/GenBank/DDBJ databases">
        <authorList>
            <person name="Kucharzyk K."/>
            <person name="Murdoch R.W."/>
            <person name="Higgins S."/>
            <person name="Loffler F."/>
        </authorList>
    </citation>
    <scope>NUCLEOTIDE SEQUENCE</scope>
</reference>